<protein>
    <submittedName>
        <fullName evidence="1">Uncharacterized protein</fullName>
    </submittedName>
</protein>
<gene>
    <name evidence="1" type="ORF">DPMN_173576</name>
</gene>
<proteinExistence type="predicted"/>
<keyword evidence="2" id="KW-1185">Reference proteome</keyword>
<organism evidence="1 2">
    <name type="scientific">Dreissena polymorpha</name>
    <name type="common">Zebra mussel</name>
    <name type="synonym">Mytilus polymorpha</name>
    <dbReference type="NCBI Taxonomy" id="45954"/>
    <lineage>
        <taxon>Eukaryota</taxon>
        <taxon>Metazoa</taxon>
        <taxon>Spiralia</taxon>
        <taxon>Lophotrochozoa</taxon>
        <taxon>Mollusca</taxon>
        <taxon>Bivalvia</taxon>
        <taxon>Autobranchia</taxon>
        <taxon>Heteroconchia</taxon>
        <taxon>Euheterodonta</taxon>
        <taxon>Imparidentia</taxon>
        <taxon>Neoheterodontei</taxon>
        <taxon>Myida</taxon>
        <taxon>Dreissenoidea</taxon>
        <taxon>Dreissenidae</taxon>
        <taxon>Dreissena</taxon>
    </lineage>
</organism>
<dbReference type="AlphaFoldDB" id="A0A9D4E343"/>
<name>A0A9D4E343_DREPO</name>
<dbReference type="EMBL" id="JAIWYP010000009">
    <property type="protein sequence ID" value="KAH3772238.1"/>
    <property type="molecule type" value="Genomic_DNA"/>
</dbReference>
<evidence type="ECO:0000313" key="2">
    <source>
        <dbReference type="Proteomes" id="UP000828390"/>
    </source>
</evidence>
<sequence length="60" mass="6851">MYIGCKKETKGGYNLMYGLLDQVFIQHEFASSKGTGYGKLRLGDEYKPVLDQEQLDLFRG</sequence>
<dbReference type="Proteomes" id="UP000828390">
    <property type="component" value="Unassembled WGS sequence"/>
</dbReference>
<comment type="caution">
    <text evidence="1">The sequence shown here is derived from an EMBL/GenBank/DDBJ whole genome shotgun (WGS) entry which is preliminary data.</text>
</comment>
<accession>A0A9D4E343</accession>
<evidence type="ECO:0000313" key="1">
    <source>
        <dbReference type="EMBL" id="KAH3772238.1"/>
    </source>
</evidence>
<reference evidence="1" key="2">
    <citation type="submission" date="2020-11" db="EMBL/GenBank/DDBJ databases">
        <authorList>
            <person name="McCartney M.A."/>
            <person name="Auch B."/>
            <person name="Kono T."/>
            <person name="Mallez S."/>
            <person name="Becker A."/>
            <person name="Gohl D.M."/>
            <person name="Silverstein K.A.T."/>
            <person name="Koren S."/>
            <person name="Bechman K.B."/>
            <person name="Herman A."/>
            <person name="Abrahante J.E."/>
            <person name="Garbe J."/>
        </authorList>
    </citation>
    <scope>NUCLEOTIDE SEQUENCE</scope>
    <source>
        <strain evidence="1">Duluth1</strain>
        <tissue evidence="1">Whole animal</tissue>
    </source>
</reference>
<reference evidence="1" key="1">
    <citation type="journal article" date="2019" name="bioRxiv">
        <title>The Genome of the Zebra Mussel, Dreissena polymorpha: A Resource for Invasive Species Research.</title>
        <authorList>
            <person name="McCartney M.A."/>
            <person name="Auch B."/>
            <person name="Kono T."/>
            <person name="Mallez S."/>
            <person name="Zhang Y."/>
            <person name="Obille A."/>
            <person name="Becker A."/>
            <person name="Abrahante J.E."/>
            <person name="Garbe J."/>
            <person name="Badalamenti J.P."/>
            <person name="Herman A."/>
            <person name="Mangelson H."/>
            <person name="Liachko I."/>
            <person name="Sullivan S."/>
            <person name="Sone E.D."/>
            <person name="Koren S."/>
            <person name="Silverstein K.A.T."/>
            <person name="Beckman K.B."/>
            <person name="Gohl D.M."/>
        </authorList>
    </citation>
    <scope>NUCLEOTIDE SEQUENCE</scope>
    <source>
        <strain evidence="1">Duluth1</strain>
        <tissue evidence="1">Whole animal</tissue>
    </source>
</reference>